<evidence type="ECO:0000256" key="2">
    <source>
        <dbReference type="ARBA" id="ARBA00012438"/>
    </source>
</evidence>
<feature type="coiled-coil region" evidence="9">
    <location>
        <begin position="361"/>
        <end position="420"/>
    </location>
</feature>
<reference evidence="12 13" key="1">
    <citation type="submission" date="2014-09" db="EMBL/GenBank/DDBJ databases">
        <title>Sporocytophaga myxococcoides PG-01 genome sequencing.</title>
        <authorList>
            <person name="Liu L."/>
            <person name="Gao P.J."/>
            <person name="Chen G.J."/>
            <person name="Wang L.S."/>
        </authorList>
    </citation>
    <scope>NUCLEOTIDE SEQUENCE [LARGE SCALE GENOMIC DNA]</scope>
    <source>
        <strain evidence="12 13">PG-01</strain>
    </source>
</reference>
<evidence type="ECO:0000313" key="13">
    <source>
        <dbReference type="Proteomes" id="UP000030185"/>
    </source>
</evidence>
<keyword evidence="10" id="KW-0812">Transmembrane</keyword>
<evidence type="ECO:0000256" key="9">
    <source>
        <dbReference type="SAM" id="Coils"/>
    </source>
</evidence>
<dbReference type="SMART" id="SM00387">
    <property type="entry name" value="HATPase_c"/>
    <property type="match status" value="1"/>
</dbReference>
<evidence type="ECO:0000256" key="7">
    <source>
        <dbReference type="ARBA" id="ARBA00022840"/>
    </source>
</evidence>
<dbReference type="EMBL" id="BBLT01000005">
    <property type="protein sequence ID" value="GAL85502.1"/>
    <property type="molecule type" value="Genomic_DNA"/>
</dbReference>
<dbReference type="InterPro" id="IPR005467">
    <property type="entry name" value="His_kinase_dom"/>
</dbReference>
<evidence type="ECO:0000256" key="3">
    <source>
        <dbReference type="ARBA" id="ARBA00022553"/>
    </source>
</evidence>
<evidence type="ECO:0000256" key="10">
    <source>
        <dbReference type="SAM" id="Phobius"/>
    </source>
</evidence>
<dbReference type="Gene3D" id="1.20.5.1930">
    <property type="match status" value="1"/>
</dbReference>
<dbReference type="AlphaFoldDB" id="A0A098LGD7"/>
<comment type="catalytic activity">
    <reaction evidence="1">
        <text>ATP + protein L-histidine = ADP + protein N-phospho-L-histidine.</text>
        <dbReference type="EC" id="2.7.13.3"/>
    </reaction>
</comment>
<keyword evidence="9" id="KW-0175">Coiled coil</keyword>
<dbReference type="SUPFAM" id="SSF55874">
    <property type="entry name" value="ATPase domain of HSP90 chaperone/DNA topoisomerase II/histidine kinase"/>
    <property type="match status" value="1"/>
</dbReference>
<evidence type="ECO:0000313" key="12">
    <source>
        <dbReference type="EMBL" id="GAL85502.1"/>
    </source>
</evidence>
<evidence type="ECO:0000256" key="1">
    <source>
        <dbReference type="ARBA" id="ARBA00000085"/>
    </source>
</evidence>
<evidence type="ECO:0000256" key="6">
    <source>
        <dbReference type="ARBA" id="ARBA00022777"/>
    </source>
</evidence>
<dbReference type="PANTHER" id="PTHR24421:SF10">
    <property type="entry name" value="NITRATE_NITRITE SENSOR PROTEIN NARQ"/>
    <property type="match status" value="1"/>
</dbReference>
<accession>A0A098LGD7</accession>
<dbReference type="Proteomes" id="UP000030185">
    <property type="component" value="Unassembled WGS sequence"/>
</dbReference>
<keyword evidence="7" id="KW-0067">ATP-binding</keyword>
<keyword evidence="8" id="KW-0902">Two-component regulatory system</keyword>
<keyword evidence="10" id="KW-1133">Transmembrane helix</keyword>
<keyword evidence="4" id="KW-0808">Transferase</keyword>
<comment type="caution">
    <text evidence="12">The sequence shown here is derived from an EMBL/GenBank/DDBJ whole genome shotgun (WGS) entry which is preliminary data.</text>
</comment>
<dbReference type="GO" id="GO:0016020">
    <property type="term" value="C:membrane"/>
    <property type="evidence" value="ECO:0007669"/>
    <property type="project" value="InterPro"/>
</dbReference>
<evidence type="ECO:0000256" key="8">
    <source>
        <dbReference type="ARBA" id="ARBA00023012"/>
    </source>
</evidence>
<name>A0A098LGD7_9BACT</name>
<dbReference type="GO" id="GO:0000155">
    <property type="term" value="F:phosphorelay sensor kinase activity"/>
    <property type="evidence" value="ECO:0007669"/>
    <property type="project" value="InterPro"/>
</dbReference>
<dbReference type="PROSITE" id="PS50109">
    <property type="entry name" value="HIS_KIN"/>
    <property type="match status" value="1"/>
</dbReference>
<dbReference type="CDD" id="cd16917">
    <property type="entry name" value="HATPase_UhpB-NarQ-NarX-like"/>
    <property type="match status" value="1"/>
</dbReference>
<dbReference type="InterPro" id="IPR003594">
    <property type="entry name" value="HATPase_dom"/>
</dbReference>
<evidence type="ECO:0000259" key="11">
    <source>
        <dbReference type="PROSITE" id="PS50109"/>
    </source>
</evidence>
<keyword evidence="5" id="KW-0547">Nucleotide-binding</keyword>
<protein>
    <recommendedName>
        <fullName evidence="2">histidine kinase</fullName>
        <ecNumber evidence="2">2.7.13.3</ecNumber>
    </recommendedName>
</protein>
<dbReference type="EC" id="2.7.13.3" evidence="2"/>
<dbReference type="InterPro" id="IPR011712">
    <property type="entry name" value="Sig_transdc_His_kin_sub3_dim/P"/>
</dbReference>
<dbReference type="STRING" id="153721.MYP_2731"/>
<gene>
    <name evidence="12" type="ORF">MYP_2731</name>
</gene>
<dbReference type="eggNOG" id="COG4585">
    <property type="taxonomic scope" value="Bacteria"/>
</dbReference>
<feature type="domain" description="Histidine kinase" evidence="11">
    <location>
        <begin position="377"/>
        <end position="570"/>
    </location>
</feature>
<keyword evidence="13" id="KW-1185">Reference proteome</keyword>
<dbReference type="InterPro" id="IPR050482">
    <property type="entry name" value="Sensor_HK_TwoCompSys"/>
</dbReference>
<dbReference type="GO" id="GO:0046983">
    <property type="term" value="F:protein dimerization activity"/>
    <property type="evidence" value="ECO:0007669"/>
    <property type="project" value="InterPro"/>
</dbReference>
<dbReference type="Gene3D" id="3.30.565.10">
    <property type="entry name" value="Histidine kinase-like ATPase, C-terminal domain"/>
    <property type="match status" value="1"/>
</dbReference>
<dbReference type="InterPro" id="IPR036890">
    <property type="entry name" value="HATPase_C_sf"/>
</dbReference>
<dbReference type="Gene3D" id="6.10.340.10">
    <property type="match status" value="1"/>
</dbReference>
<organism evidence="12 13">
    <name type="scientific">Sporocytophaga myxococcoides</name>
    <dbReference type="NCBI Taxonomy" id="153721"/>
    <lineage>
        <taxon>Bacteria</taxon>
        <taxon>Pseudomonadati</taxon>
        <taxon>Bacteroidota</taxon>
        <taxon>Cytophagia</taxon>
        <taxon>Cytophagales</taxon>
        <taxon>Cytophagaceae</taxon>
        <taxon>Sporocytophaga</taxon>
    </lineage>
</organism>
<keyword evidence="3" id="KW-0597">Phosphoprotein</keyword>
<keyword evidence="6" id="KW-0418">Kinase</keyword>
<dbReference type="PANTHER" id="PTHR24421">
    <property type="entry name" value="NITRATE/NITRITE SENSOR PROTEIN NARX-RELATED"/>
    <property type="match status" value="1"/>
</dbReference>
<feature type="transmembrane region" description="Helical" evidence="10">
    <location>
        <begin position="241"/>
        <end position="260"/>
    </location>
</feature>
<dbReference type="Pfam" id="PF02518">
    <property type="entry name" value="HATPase_c"/>
    <property type="match status" value="1"/>
</dbReference>
<keyword evidence="10" id="KW-0472">Membrane</keyword>
<dbReference type="GO" id="GO:0005524">
    <property type="term" value="F:ATP binding"/>
    <property type="evidence" value="ECO:0007669"/>
    <property type="project" value="UniProtKB-KW"/>
</dbReference>
<evidence type="ECO:0000256" key="5">
    <source>
        <dbReference type="ARBA" id="ARBA00022741"/>
    </source>
</evidence>
<dbReference type="Pfam" id="PF07730">
    <property type="entry name" value="HisKA_3"/>
    <property type="match status" value="1"/>
</dbReference>
<sequence length="571" mass="65255">MENYFNRTEKNLIFLFGRTDFLEKTDAIADIEKHKVYLDDHQKNELNNIGSLYDFDNIIIADSHLNSIYALNADTAFLKQFTRTKADSLKELNKDFVYYDASIYDHVGHPVLLYIIPLHSQKDPLHPGGFIVIKEHFSKFQRILYERTGMGTTGESYLVASDKRMRSVSRFFPDSLPLNIHVNSEAVQNVFKEEGRHILQDYRNIKVLSAYRKLNFDLPWAIISEIDYQEAVKPINQLKNYIIAITVVLIIVILIVTYFISNAISNPILYLKDIIMSLSKGVIPGFSIKSKGNDEIAQITEATRQLVEGTKRTTEFAHQTGAGNFEATFTTLSDKDTLGLALLSMRDKIKMLQEREVRLVREKASALLEGQENERKRFVRELHDGIGQLLTVVKLRLDAMEAKDKEKQEEKQEVLDLVNNTIGEVRRISYNVMPSVLVDFGLEAGLRGLCDNVKKYSRLNIEFTYIKETDKPLNFEVSVPVFRIVQEGLNNIIKHAKATDVFLDVMEQDDYLYLKLKDNGIGFDKADVIKKGGFGLTSMNERAKLLNGELHIESIQGEGTITELEIPINRD</sequence>
<evidence type="ECO:0000256" key="4">
    <source>
        <dbReference type="ARBA" id="ARBA00022679"/>
    </source>
</evidence>
<proteinExistence type="predicted"/>